<evidence type="ECO:0000256" key="5">
    <source>
        <dbReference type="SAM" id="MobiDB-lite"/>
    </source>
</evidence>
<feature type="transmembrane region" description="Helical" evidence="6">
    <location>
        <begin position="42"/>
        <end position="75"/>
    </location>
</feature>
<feature type="transmembrane region" description="Helical" evidence="6">
    <location>
        <begin position="152"/>
        <end position="172"/>
    </location>
</feature>
<feature type="transmembrane region" description="Helical" evidence="6">
    <location>
        <begin position="240"/>
        <end position="262"/>
    </location>
</feature>
<dbReference type="RefSeq" id="WP_378574494.1">
    <property type="nucleotide sequence ID" value="NZ_JBHSFQ010000011.1"/>
</dbReference>
<dbReference type="Pfam" id="PF02361">
    <property type="entry name" value="CbiQ"/>
    <property type="match status" value="1"/>
</dbReference>
<keyword evidence="8" id="KW-1185">Reference proteome</keyword>
<evidence type="ECO:0000256" key="3">
    <source>
        <dbReference type="ARBA" id="ARBA00022989"/>
    </source>
</evidence>
<feature type="region of interest" description="Disordered" evidence="5">
    <location>
        <begin position="1"/>
        <end position="26"/>
    </location>
</feature>
<evidence type="ECO:0000313" key="7">
    <source>
        <dbReference type="EMBL" id="MFC4562906.1"/>
    </source>
</evidence>
<feature type="transmembrane region" description="Helical" evidence="6">
    <location>
        <begin position="115"/>
        <end position="132"/>
    </location>
</feature>
<comment type="subcellular location">
    <subcellularLocation>
        <location evidence="1">Membrane</location>
        <topology evidence="1">Multi-pass membrane protein</topology>
    </subcellularLocation>
</comment>
<accession>A0ABV9DVH4</accession>
<dbReference type="InterPro" id="IPR003339">
    <property type="entry name" value="ABC/ECF_trnsptr_transmembrane"/>
</dbReference>
<evidence type="ECO:0000256" key="6">
    <source>
        <dbReference type="SAM" id="Phobius"/>
    </source>
</evidence>
<comment type="caution">
    <text evidence="7">The sequence shown here is derived from an EMBL/GenBank/DDBJ whole genome shotgun (WGS) entry which is preliminary data.</text>
</comment>
<gene>
    <name evidence="7" type="ORF">ACFO4E_13660</name>
</gene>
<keyword evidence="4 6" id="KW-0472">Membrane</keyword>
<feature type="transmembrane region" description="Helical" evidence="6">
    <location>
        <begin position="81"/>
        <end position="103"/>
    </location>
</feature>
<dbReference type="EMBL" id="JBHSFQ010000011">
    <property type="protein sequence ID" value="MFC4562906.1"/>
    <property type="molecule type" value="Genomic_DNA"/>
</dbReference>
<reference evidence="8" key="1">
    <citation type="journal article" date="2019" name="Int. J. Syst. Evol. Microbiol.">
        <title>The Global Catalogue of Microorganisms (GCM) 10K type strain sequencing project: providing services to taxonomists for standard genome sequencing and annotation.</title>
        <authorList>
            <consortium name="The Broad Institute Genomics Platform"/>
            <consortium name="The Broad Institute Genome Sequencing Center for Infectious Disease"/>
            <person name="Wu L."/>
            <person name="Ma J."/>
        </authorList>
    </citation>
    <scope>NUCLEOTIDE SEQUENCE [LARGE SCALE GENOMIC DNA]</scope>
    <source>
        <strain evidence="8">XZYJ18</strain>
    </source>
</reference>
<keyword evidence="3 6" id="KW-1133">Transmembrane helix</keyword>
<evidence type="ECO:0000256" key="2">
    <source>
        <dbReference type="ARBA" id="ARBA00022692"/>
    </source>
</evidence>
<dbReference type="Proteomes" id="UP001595923">
    <property type="component" value="Unassembled WGS sequence"/>
</dbReference>
<name>A0ABV9DVH4_9ACTN</name>
<protein>
    <submittedName>
        <fullName evidence="7">Energy-coupling factor transporter transmembrane component T</fullName>
    </submittedName>
</protein>
<sequence length="267" mass="27200">MIRSAGEEVPRRPPARDPGGAAPPEEPDARAWLVRANPAAKVVAALAVVAGLVPVVDPVTSGAVLAAAVLVLPFAGLQRGLLLPLGLPLLLMGASIGVVTLLFGDGGPAAALGTAVRLLAIALPGMLVGLTSDPTELADALVQRLKVPERPALGVLAAVRLVPLLAAQWRILGLARRARGLEAGRNPATALTVFAGKVFALLVRSIRTGTQLATAMDARSFGGGRRTHARVSRWRAADTGLLAGTAAVLCAAHGLSLALGTWTPLFS</sequence>
<keyword evidence="2 6" id="KW-0812">Transmembrane</keyword>
<dbReference type="PANTHER" id="PTHR33514:SF13">
    <property type="entry name" value="PROTEIN ABCI12, CHLOROPLASTIC"/>
    <property type="match status" value="1"/>
</dbReference>
<feature type="compositionally biased region" description="Basic and acidic residues" evidence="5">
    <location>
        <begin position="1"/>
        <end position="15"/>
    </location>
</feature>
<dbReference type="PANTHER" id="PTHR33514">
    <property type="entry name" value="PROTEIN ABCI12, CHLOROPLASTIC"/>
    <property type="match status" value="1"/>
</dbReference>
<organism evidence="7 8">
    <name type="scientific">Nocardiopsis mangrovi</name>
    <dbReference type="NCBI Taxonomy" id="1179818"/>
    <lineage>
        <taxon>Bacteria</taxon>
        <taxon>Bacillati</taxon>
        <taxon>Actinomycetota</taxon>
        <taxon>Actinomycetes</taxon>
        <taxon>Streptosporangiales</taxon>
        <taxon>Nocardiopsidaceae</taxon>
        <taxon>Nocardiopsis</taxon>
    </lineage>
</organism>
<evidence type="ECO:0000256" key="4">
    <source>
        <dbReference type="ARBA" id="ARBA00023136"/>
    </source>
</evidence>
<evidence type="ECO:0000256" key="1">
    <source>
        <dbReference type="ARBA" id="ARBA00004141"/>
    </source>
</evidence>
<dbReference type="CDD" id="cd16914">
    <property type="entry name" value="EcfT"/>
    <property type="match status" value="1"/>
</dbReference>
<evidence type="ECO:0000313" key="8">
    <source>
        <dbReference type="Proteomes" id="UP001595923"/>
    </source>
</evidence>
<proteinExistence type="predicted"/>